<dbReference type="OrthoDB" id="9999611at2759"/>
<dbReference type="EMBL" id="JACGCI010000004">
    <property type="protein sequence ID" value="KAF6764138.1"/>
    <property type="molecule type" value="Genomic_DNA"/>
</dbReference>
<gene>
    <name evidence="2" type="ORF">DFP72DRAFT_414867</name>
</gene>
<organism evidence="2 3">
    <name type="scientific">Ephemerocybe angulata</name>
    <dbReference type="NCBI Taxonomy" id="980116"/>
    <lineage>
        <taxon>Eukaryota</taxon>
        <taxon>Fungi</taxon>
        <taxon>Dikarya</taxon>
        <taxon>Basidiomycota</taxon>
        <taxon>Agaricomycotina</taxon>
        <taxon>Agaricomycetes</taxon>
        <taxon>Agaricomycetidae</taxon>
        <taxon>Agaricales</taxon>
        <taxon>Agaricineae</taxon>
        <taxon>Psathyrellaceae</taxon>
        <taxon>Ephemerocybe</taxon>
    </lineage>
</organism>
<feature type="region of interest" description="Disordered" evidence="1">
    <location>
        <begin position="22"/>
        <end position="87"/>
    </location>
</feature>
<dbReference type="PANTHER" id="PTHR40460:SF1">
    <property type="entry name" value="CSBD-LIKE DOMAIN-CONTAINING PROTEIN"/>
    <property type="match status" value="1"/>
</dbReference>
<feature type="compositionally biased region" description="Basic and acidic residues" evidence="1">
    <location>
        <begin position="44"/>
        <end position="54"/>
    </location>
</feature>
<keyword evidence="3" id="KW-1185">Reference proteome</keyword>
<dbReference type="PANTHER" id="PTHR40460">
    <property type="entry name" value="CHROMOSOME 1, WHOLE GENOME SHOTGUN SEQUENCE"/>
    <property type="match status" value="1"/>
</dbReference>
<dbReference type="AlphaFoldDB" id="A0A8H6IGW5"/>
<evidence type="ECO:0000313" key="2">
    <source>
        <dbReference type="EMBL" id="KAF6764138.1"/>
    </source>
</evidence>
<comment type="caution">
    <text evidence="2">The sequence shown here is derived from an EMBL/GenBank/DDBJ whole genome shotgun (WGS) entry which is preliminary data.</text>
</comment>
<accession>A0A8H6IGW5</accession>
<feature type="compositionally biased region" description="Basic and acidic residues" evidence="1">
    <location>
        <begin position="72"/>
        <end position="87"/>
    </location>
</feature>
<reference evidence="2 3" key="1">
    <citation type="submission" date="2020-07" db="EMBL/GenBank/DDBJ databases">
        <title>Comparative genomics of pyrophilous fungi reveals a link between fire events and developmental genes.</title>
        <authorList>
            <consortium name="DOE Joint Genome Institute"/>
            <person name="Steindorff A.S."/>
            <person name="Carver A."/>
            <person name="Calhoun S."/>
            <person name="Stillman K."/>
            <person name="Liu H."/>
            <person name="Lipzen A."/>
            <person name="Pangilinan J."/>
            <person name="Labutti K."/>
            <person name="Bruns T.D."/>
            <person name="Grigoriev I.V."/>
        </authorList>
    </citation>
    <scope>NUCLEOTIDE SEQUENCE [LARGE SCALE GENOMIC DNA]</scope>
    <source>
        <strain evidence="2 3">CBS 144469</strain>
    </source>
</reference>
<evidence type="ECO:0000313" key="3">
    <source>
        <dbReference type="Proteomes" id="UP000521943"/>
    </source>
</evidence>
<evidence type="ECO:0000256" key="1">
    <source>
        <dbReference type="SAM" id="MobiDB-lite"/>
    </source>
</evidence>
<sequence>MSSPSKTSGAFHSTKAFSKKVLLSMLQEKPRKSTARAQGYGEGAGDRVTGKKEQVVGAVTGDRSQEASGNLRQEKGNAKQDVNRKMF</sequence>
<protein>
    <submittedName>
        <fullName evidence="2">Uncharacterized protein</fullName>
    </submittedName>
</protein>
<dbReference type="Proteomes" id="UP000521943">
    <property type="component" value="Unassembled WGS sequence"/>
</dbReference>
<proteinExistence type="predicted"/>
<name>A0A8H6IGW5_9AGAR</name>